<dbReference type="PROSITE" id="PS50181">
    <property type="entry name" value="FBOX"/>
    <property type="match status" value="1"/>
</dbReference>
<dbReference type="InterPro" id="IPR001810">
    <property type="entry name" value="F-box_dom"/>
</dbReference>
<feature type="domain" description="F-box" evidence="1">
    <location>
        <begin position="3"/>
        <end position="48"/>
    </location>
</feature>
<dbReference type="EMBL" id="JAHBCI010000004">
    <property type="protein sequence ID" value="KAG9502255.1"/>
    <property type="molecule type" value="Genomic_DNA"/>
</dbReference>
<dbReference type="SUPFAM" id="SSF52047">
    <property type="entry name" value="RNI-like"/>
    <property type="match status" value="1"/>
</dbReference>
<evidence type="ECO:0000259" key="1">
    <source>
        <dbReference type="PROSITE" id="PS50181"/>
    </source>
</evidence>
<dbReference type="RefSeq" id="XP_044681255.1">
    <property type="nucleotide sequence ID" value="XM_044822764.1"/>
</dbReference>
<proteinExistence type="predicted"/>
<protein>
    <recommendedName>
        <fullName evidence="1">F-box domain-containing protein</fullName>
    </recommendedName>
</protein>
<accession>A0A9P8DHS0</accession>
<name>A0A9P8DHS0_9HYPO</name>
<sequence>MAPVSLLDCPDELIDDIVERLPGSAIKAVRKSCKRLNRIASPYLFPVLYLSCHQLDLNVFEMVSENPLLIGGVRELVIDDTTVPLPDTIPDWRSYQRIVTLPEHPEDRRSHLQLYPGDTLDPYYMRDEPSKVVPTREGWELFRMTAMWHHDNRLAHADVRALKEALPHFKKLERLVVSNRNAIDDFSEGAQSRVSASPVVRKWRRFQTEHGQIAPLAPRCDWQASGLGIWDRSRVNTLDWFMEHLSDIMSNLYYFTLGSEDFFSEMIFVTEYQYAAPRSELFALVREARVMHLALLVLEEPKLQSQLTEFRVDASHDTLVNYCQPGLPITLFDKQSPFVKRLATGFALAKNITKFRLVLNSCENHRFAEWILKEGRVSHTLSSMPQLEELYLELHGLPVFSALPDMTFPRLRCVHFSCGHLHPDTLVEFLERQGSTVKSLIIEHCSLYPDDGYDGLWPYVIEELTDFHDEGILKLEEAIIDNVFEGVPINSCGRNGSLKELGVRWTYDGDGGWVEQRDPGEEEASE</sequence>
<evidence type="ECO:0000313" key="2">
    <source>
        <dbReference type="EMBL" id="KAG9502255.1"/>
    </source>
</evidence>
<evidence type="ECO:0000313" key="3">
    <source>
        <dbReference type="Proteomes" id="UP000827133"/>
    </source>
</evidence>
<comment type="caution">
    <text evidence="2">The sequence shown here is derived from an EMBL/GenBank/DDBJ whole genome shotgun (WGS) entry which is preliminary data.</text>
</comment>
<dbReference type="KEGG" id="fmu:J7337_005081"/>
<keyword evidence="3" id="KW-1185">Reference proteome</keyword>
<gene>
    <name evidence="2" type="ORF">J7337_005081</name>
</gene>
<dbReference type="AlphaFoldDB" id="A0A9P8DHS0"/>
<organism evidence="2 3">
    <name type="scientific">Fusarium musae</name>
    <dbReference type="NCBI Taxonomy" id="1042133"/>
    <lineage>
        <taxon>Eukaryota</taxon>
        <taxon>Fungi</taxon>
        <taxon>Dikarya</taxon>
        <taxon>Ascomycota</taxon>
        <taxon>Pezizomycotina</taxon>
        <taxon>Sordariomycetes</taxon>
        <taxon>Hypocreomycetidae</taxon>
        <taxon>Hypocreales</taxon>
        <taxon>Nectriaceae</taxon>
        <taxon>Fusarium</taxon>
    </lineage>
</organism>
<dbReference type="Proteomes" id="UP000827133">
    <property type="component" value="Unassembled WGS sequence"/>
</dbReference>
<reference evidence="2" key="1">
    <citation type="journal article" date="2021" name="Mol. Plant Microbe Interact.">
        <title>Telomere to telomere genome assembly of Fusarium musae F31, causal agent of crown rot disease of banana.</title>
        <authorList>
            <person name="Degradi L."/>
            <person name="Tava V."/>
            <person name="Kunova A."/>
            <person name="Cortesi P."/>
            <person name="Saracchi M."/>
            <person name="Pasquali M."/>
        </authorList>
    </citation>
    <scope>NUCLEOTIDE SEQUENCE</scope>
    <source>
        <strain evidence="2">F31</strain>
    </source>
</reference>
<dbReference type="GeneID" id="68312937"/>